<feature type="region of interest" description="Disordered" evidence="1">
    <location>
        <begin position="22"/>
        <end position="43"/>
    </location>
</feature>
<organism evidence="4 5">
    <name type="scientific">Salimicrobium halophilum</name>
    <dbReference type="NCBI Taxonomy" id="86666"/>
    <lineage>
        <taxon>Bacteria</taxon>
        <taxon>Bacillati</taxon>
        <taxon>Bacillota</taxon>
        <taxon>Bacilli</taxon>
        <taxon>Bacillales</taxon>
        <taxon>Bacillaceae</taxon>
        <taxon>Salimicrobium</taxon>
    </lineage>
</organism>
<dbReference type="Pfam" id="PF13115">
    <property type="entry name" value="YtkA"/>
    <property type="match status" value="2"/>
</dbReference>
<dbReference type="InterPro" id="IPR032693">
    <property type="entry name" value="YtkA-like_dom"/>
</dbReference>
<feature type="region of interest" description="Disordered" evidence="1">
    <location>
        <begin position="143"/>
        <end position="166"/>
    </location>
</feature>
<evidence type="ECO:0000259" key="3">
    <source>
        <dbReference type="Pfam" id="PF13115"/>
    </source>
</evidence>
<accession>A0A1G8U6M8</accession>
<protein>
    <submittedName>
        <fullName evidence="4">YtkA-like</fullName>
    </submittedName>
</protein>
<keyword evidence="2" id="KW-0732">Signal</keyword>
<feature type="domain" description="YtkA-like" evidence="3">
    <location>
        <begin position="41"/>
        <end position="125"/>
    </location>
</feature>
<feature type="chain" id="PRO_5039399372" evidence="2">
    <location>
        <begin position="24"/>
        <end position="252"/>
    </location>
</feature>
<dbReference type="RefSeq" id="WP_093193795.1">
    <property type="nucleotide sequence ID" value="NZ_FNEV01000006.1"/>
</dbReference>
<reference evidence="5" key="1">
    <citation type="submission" date="2016-10" db="EMBL/GenBank/DDBJ databases">
        <authorList>
            <person name="Varghese N."/>
            <person name="Submissions S."/>
        </authorList>
    </citation>
    <scope>NUCLEOTIDE SEQUENCE [LARGE SCALE GENOMIC DNA]</scope>
    <source>
        <strain evidence="5">DSM 4771</strain>
    </source>
</reference>
<evidence type="ECO:0000313" key="5">
    <source>
        <dbReference type="Proteomes" id="UP000199225"/>
    </source>
</evidence>
<sequence>MMRKVLPFLLFIVLLAACGSTDSEENTSSSQAAEGEQEEMAAAPVDVEIELPEQPLPLKKNVDIFANVTQGEEPVNDAEYVEFEIWHTEDGQESSEKIQAVQSGEGSYTIQYNFSKSGSYQVIAHTQARGLHTMPQMEVMVEGKEESSEGHSHSHTSTPFEVSLEHKEAEEGTVLTTTIKKDGTAFEQAEVTFEIFSDQSEKHEYVDAEETEAGIYQATHSFSSDGTYNVQVHFEKPDEEIHQHKKKEITIP</sequence>
<dbReference type="STRING" id="86666.SAMN04490247_2068"/>
<evidence type="ECO:0000256" key="2">
    <source>
        <dbReference type="SAM" id="SignalP"/>
    </source>
</evidence>
<feature type="compositionally biased region" description="Basic and acidic residues" evidence="1">
    <location>
        <begin position="143"/>
        <end position="152"/>
    </location>
</feature>
<gene>
    <name evidence="4" type="ORF">SAMN04490247_2068</name>
</gene>
<feature type="signal peptide" evidence="2">
    <location>
        <begin position="1"/>
        <end position="23"/>
    </location>
</feature>
<dbReference type="PROSITE" id="PS51257">
    <property type="entry name" value="PROKAR_LIPOPROTEIN"/>
    <property type="match status" value="1"/>
</dbReference>
<evidence type="ECO:0000313" key="4">
    <source>
        <dbReference type="EMBL" id="SDJ49274.1"/>
    </source>
</evidence>
<dbReference type="Proteomes" id="UP000199225">
    <property type="component" value="Unassembled WGS sequence"/>
</dbReference>
<dbReference type="AlphaFoldDB" id="A0A1G8U6M8"/>
<proteinExistence type="predicted"/>
<evidence type="ECO:0000256" key="1">
    <source>
        <dbReference type="SAM" id="MobiDB-lite"/>
    </source>
</evidence>
<dbReference type="EMBL" id="FNEV01000006">
    <property type="protein sequence ID" value="SDJ49274.1"/>
    <property type="molecule type" value="Genomic_DNA"/>
</dbReference>
<name>A0A1G8U6M8_9BACI</name>
<keyword evidence="5" id="KW-1185">Reference proteome</keyword>
<dbReference type="OrthoDB" id="2679563at2"/>
<feature type="domain" description="YtkA-like" evidence="3">
    <location>
        <begin position="156"/>
        <end position="233"/>
    </location>
</feature>